<accession>A0A8X6GJ53</accession>
<dbReference type="AlphaFoldDB" id="A0A8X6GJ53"/>
<evidence type="ECO:0000313" key="1">
    <source>
        <dbReference type="EMBL" id="GFR05158.1"/>
    </source>
</evidence>
<dbReference type="EMBL" id="BMAO01035669">
    <property type="protein sequence ID" value="GFR05158.1"/>
    <property type="molecule type" value="Genomic_DNA"/>
</dbReference>
<gene>
    <name evidence="1" type="ORF">TNCT_219171</name>
</gene>
<dbReference type="Proteomes" id="UP000887116">
    <property type="component" value="Unassembled WGS sequence"/>
</dbReference>
<comment type="caution">
    <text evidence="1">The sequence shown here is derived from an EMBL/GenBank/DDBJ whole genome shotgun (WGS) entry which is preliminary data.</text>
</comment>
<organism evidence="1 2">
    <name type="scientific">Trichonephila clavata</name>
    <name type="common">Joro spider</name>
    <name type="synonym">Nephila clavata</name>
    <dbReference type="NCBI Taxonomy" id="2740835"/>
    <lineage>
        <taxon>Eukaryota</taxon>
        <taxon>Metazoa</taxon>
        <taxon>Ecdysozoa</taxon>
        <taxon>Arthropoda</taxon>
        <taxon>Chelicerata</taxon>
        <taxon>Arachnida</taxon>
        <taxon>Araneae</taxon>
        <taxon>Araneomorphae</taxon>
        <taxon>Entelegynae</taxon>
        <taxon>Araneoidea</taxon>
        <taxon>Nephilidae</taxon>
        <taxon>Trichonephila</taxon>
    </lineage>
</organism>
<sequence>MGQTLQQTMPMSLSRLDEPKPLNMKTIFWIPTPHLIGRRTLWNIGYSLRKKISRCSDTQLPMPFLVAQPPRYLTGGRFERGGPAPLLSNVVG</sequence>
<evidence type="ECO:0000313" key="2">
    <source>
        <dbReference type="Proteomes" id="UP000887116"/>
    </source>
</evidence>
<dbReference type="OrthoDB" id="10313766at2759"/>
<reference evidence="1" key="1">
    <citation type="submission" date="2020-07" db="EMBL/GenBank/DDBJ databases">
        <title>Multicomponent nature underlies the extraordinary mechanical properties of spider dragline silk.</title>
        <authorList>
            <person name="Kono N."/>
            <person name="Nakamura H."/>
            <person name="Mori M."/>
            <person name="Yoshida Y."/>
            <person name="Ohtoshi R."/>
            <person name="Malay A.D."/>
            <person name="Moran D.A.P."/>
            <person name="Tomita M."/>
            <person name="Numata K."/>
            <person name="Arakawa K."/>
        </authorList>
    </citation>
    <scope>NUCLEOTIDE SEQUENCE</scope>
</reference>
<protein>
    <submittedName>
        <fullName evidence="1">Uncharacterized protein</fullName>
    </submittedName>
</protein>
<keyword evidence="2" id="KW-1185">Reference proteome</keyword>
<proteinExistence type="predicted"/>
<name>A0A8X6GJ53_TRICU</name>